<dbReference type="AlphaFoldDB" id="A0A0P1HPC5"/>
<gene>
    <name evidence="4" type="ORF">PHA8399_02532</name>
</gene>
<evidence type="ECO:0000256" key="2">
    <source>
        <dbReference type="ARBA" id="ARBA00022692"/>
    </source>
</evidence>
<comment type="subcellular location">
    <subcellularLocation>
        <location evidence="1">Membrane</location>
        <topology evidence="1">Single-pass membrane protein</topology>
    </subcellularLocation>
</comment>
<dbReference type="PANTHER" id="PTHR21461:SF69">
    <property type="entry name" value="GLYCOSYLTRANSFERASE FAMILY 92 PROTEIN"/>
    <property type="match status" value="1"/>
</dbReference>
<reference evidence="4 5" key="1">
    <citation type="submission" date="2015-09" db="EMBL/GenBank/DDBJ databases">
        <authorList>
            <consortium name="Swine Surveillance"/>
        </authorList>
    </citation>
    <scope>NUCLEOTIDE SEQUENCE [LARGE SCALE GENOMIC DNA]</scope>
    <source>
        <strain evidence="4 5">CECT 8399</strain>
    </source>
</reference>
<sequence length="330" mass="37551">MTQDTGRSGTPNVVVVTTMKDEGAYILDWICHYKSIGVSDFVVFTNDCSDPTDHILRCLHRMGVVEHSFNRVMRRGPHKSALMWAEYEPKVAGADWVLVVDVDEFLQINTADGTLPGLLAERQDADAVSFVWRIFGNAGVGTADHPAVPQAFVRAEPEEGQADEHRFFKTAFRNNGKFERMGVHRPFLAVAPEEVNWQLADGTRLPQNELEGVLYVRGSYGYSAAQLNHYALRSRDGFLNKKARGRANHFTASIEPGYWHKFDRNEEEDRRLADNFAAALEIKEDLLRDASLREYHEMAQIWHRRRGRKARISDEGQAFLKAMEESRKNA</sequence>
<dbReference type="SUPFAM" id="SSF53448">
    <property type="entry name" value="Nucleotide-diphospho-sugar transferases"/>
    <property type="match status" value="1"/>
</dbReference>
<dbReference type="PANTHER" id="PTHR21461">
    <property type="entry name" value="GLYCOSYLTRANSFERASE FAMILY 92 PROTEIN"/>
    <property type="match status" value="1"/>
</dbReference>
<proteinExistence type="predicted"/>
<dbReference type="InterPro" id="IPR029044">
    <property type="entry name" value="Nucleotide-diphossugar_trans"/>
</dbReference>
<dbReference type="GO" id="GO:0016020">
    <property type="term" value="C:membrane"/>
    <property type="evidence" value="ECO:0007669"/>
    <property type="project" value="UniProtKB-SubCell"/>
</dbReference>
<evidence type="ECO:0000313" key="4">
    <source>
        <dbReference type="EMBL" id="CUI00401.1"/>
    </source>
</evidence>
<dbReference type="RefSeq" id="WP_058286489.1">
    <property type="nucleotide sequence ID" value="NZ_CYSR01000026.1"/>
</dbReference>
<keyword evidence="2" id="KW-0812">Transmembrane</keyword>
<dbReference type="Proteomes" id="UP000051326">
    <property type="component" value="Unassembled WGS sequence"/>
</dbReference>
<evidence type="ECO:0000256" key="1">
    <source>
        <dbReference type="ARBA" id="ARBA00004167"/>
    </source>
</evidence>
<dbReference type="Pfam" id="PF13704">
    <property type="entry name" value="Glyco_tranf_2_4"/>
    <property type="match status" value="1"/>
</dbReference>
<dbReference type="GO" id="GO:0005737">
    <property type="term" value="C:cytoplasm"/>
    <property type="evidence" value="ECO:0007669"/>
    <property type="project" value="TreeGrafter"/>
</dbReference>
<dbReference type="STRING" id="1396826.PHA8399_02532"/>
<accession>A0A0P1HPC5</accession>
<dbReference type="EMBL" id="CYSR01000026">
    <property type="protein sequence ID" value="CUI00401.1"/>
    <property type="molecule type" value="Genomic_DNA"/>
</dbReference>
<evidence type="ECO:0008006" key="6">
    <source>
        <dbReference type="Google" id="ProtNLM"/>
    </source>
</evidence>
<protein>
    <recommendedName>
        <fullName evidence="6">Glycosyl transferase family 2</fullName>
    </recommendedName>
</protein>
<organism evidence="4 5">
    <name type="scientific">Leisingera aquaemixtae</name>
    <dbReference type="NCBI Taxonomy" id="1396826"/>
    <lineage>
        <taxon>Bacteria</taxon>
        <taxon>Pseudomonadati</taxon>
        <taxon>Pseudomonadota</taxon>
        <taxon>Alphaproteobacteria</taxon>
        <taxon>Rhodobacterales</taxon>
        <taxon>Roseobacteraceae</taxon>
        <taxon>Leisingera</taxon>
    </lineage>
</organism>
<keyword evidence="3" id="KW-1133">Transmembrane helix</keyword>
<evidence type="ECO:0000313" key="5">
    <source>
        <dbReference type="Proteomes" id="UP000051326"/>
    </source>
</evidence>
<dbReference type="GO" id="GO:0016757">
    <property type="term" value="F:glycosyltransferase activity"/>
    <property type="evidence" value="ECO:0007669"/>
    <property type="project" value="TreeGrafter"/>
</dbReference>
<evidence type="ECO:0000256" key="3">
    <source>
        <dbReference type="ARBA" id="ARBA00022989"/>
    </source>
</evidence>
<keyword evidence="3" id="KW-0472">Membrane</keyword>
<name>A0A0P1HPC5_9RHOB</name>